<dbReference type="SUPFAM" id="SSF161270">
    <property type="entry name" value="PspA lactotransferrin-binding region"/>
    <property type="match status" value="1"/>
</dbReference>
<proteinExistence type="predicted"/>
<protein>
    <submittedName>
        <fullName evidence="2">Uncharacterized protein</fullName>
    </submittedName>
</protein>
<dbReference type="AlphaFoldDB" id="A0A392QTM6"/>
<evidence type="ECO:0000256" key="1">
    <source>
        <dbReference type="SAM" id="Coils"/>
    </source>
</evidence>
<keyword evidence="3" id="KW-1185">Reference proteome</keyword>
<feature type="non-terminal residue" evidence="2">
    <location>
        <position position="163"/>
    </location>
</feature>
<feature type="coiled-coil region" evidence="1">
    <location>
        <begin position="44"/>
        <end position="124"/>
    </location>
</feature>
<accession>A0A392QTM6</accession>
<sequence length="163" mass="18403">MTVEDRSQELLHCYKRIAADFFKGAALLASGPISFEFVPFTERIQELEGEVARLNEVVATQRKERENDKKTSRKRIKKLEKSNGELEGCVSSLDKEVATLQASLEQKEKDLASLNERLQTAVTIARRAIGTGFEEALKQVEKNYPDMVLDRSVYKPLGRSAVK</sequence>
<evidence type="ECO:0000313" key="3">
    <source>
        <dbReference type="Proteomes" id="UP000265520"/>
    </source>
</evidence>
<evidence type="ECO:0000313" key="2">
    <source>
        <dbReference type="EMBL" id="MCI27731.1"/>
    </source>
</evidence>
<name>A0A392QTM6_9FABA</name>
<dbReference type="Gene3D" id="1.10.287.1490">
    <property type="match status" value="1"/>
</dbReference>
<keyword evidence="1" id="KW-0175">Coiled coil</keyword>
<reference evidence="2 3" key="1">
    <citation type="journal article" date="2018" name="Front. Plant Sci.">
        <title>Red Clover (Trifolium pratense) and Zigzag Clover (T. medium) - A Picture of Genomic Similarities and Differences.</title>
        <authorList>
            <person name="Dluhosova J."/>
            <person name="Istvanek J."/>
            <person name="Nedelnik J."/>
            <person name="Repkova J."/>
        </authorList>
    </citation>
    <scope>NUCLEOTIDE SEQUENCE [LARGE SCALE GENOMIC DNA]</scope>
    <source>
        <strain evidence="3">cv. 10/8</strain>
        <tissue evidence="2">Leaf</tissue>
    </source>
</reference>
<dbReference type="EMBL" id="LXQA010161070">
    <property type="protein sequence ID" value="MCI27731.1"/>
    <property type="molecule type" value="Genomic_DNA"/>
</dbReference>
<dbReference type="Proteomes" id="UP000265520">
    <property type="component" value="Unassembled WGS sequence"/>
</dbReference>
<organism evidence="2 3">
    <name type="scientific">Trifolium medium</name>
    <dbReference type="NCBI Taxonomy" id="97028"/>
    <lineage>
        <taxon>Eukaryota</taxon>
        <taxon>Viridiplantae</taxon>
        <taxon>Streptophyta</taxon>
        <taxon>Embryophyta</taxon>
        <taxon>Tracheophyta</taxon>
        <taxon>Spermatophyta</taxon>
        <taxon>Magnoliopsida</taxon>
        <taxon>eudicotyledons</taxon>
        <taxon>Gunneridae</taxon>
        <taxon>Pentapetalae</taxon>
        <taxon>rosids</taxon>
        <taxon>fabids</taxon>
        <taxon>Fabales</taxon>
        <taxon>Fabaceae</taxon>
        <taxon>Papilionoideae</taxon>
        <taxon>50 kb inversion clade</taxon>
        <taxon>NPAAA clade</taxon>
        <taxon>Hologalegina</taxon>
        <taxon>IRL clade</taxon>
        <taxon>Trifolieae</taxon>
        <taxon>Trifolium</taxon>
    </lineage>
</organism>
<comment type="caution">
    <text evidence="2">The sequence shown here is derived from an EMBL/GenBank/DDBJ whole genome shotgun (WGS) entry which is preliminary data.</text>
</comment>